<dbReference type="Pfam" id="PF00313">
    <property type="entry name" value="CSD"/>
    <property type="match status" value="1"/>
</dbReference>
<dbReference type="SUPFAM" id="SSF50249">
    <property type="entry name" value="Nucleic acid-binding proteins"/>
    <property type="match status" value="1"/>
</dbReference>
<evidence type="ECO:0000259" key="1">
    <source>
        <dbReference type="PROSITE" id="PS51857"/>
    </source>
</evidence>
<proteinExistence type="predicted"/>
<sequence length="75" mass="8298">MATTRGTGVVRSWSDDDGWGVVDSEGTPGGCFAHFSHIQMDGYHRLRPGQHVAFTAIPMQIEGCTWQAEWVHPLD</sequence>
<dbReference type="EMBL" id="BSUZ01000001">
    <property type="protein sequence ID" value="GMA88004.1"/>
    <property type="molecule type" value="Genomic_DNA"/>
</dbReference>
<reference evidence="3" key="1">
    <citation type="journal article" date="2019" name="Int. J. Syst. Evol. Microbiol.">
        <title>The Global Catalogue of Microorganisms (GCM) 10K type strain sequencing project: providing services to taxonomists for standard genome sequencing and annotation.</title>
        <authorList>
            <consortium name="The Broad Institute Genomics Platform"/>
            <consortium name="The Broad Institute Genome Sequencing Center for Infectious Disease"/>
            <person name="Wu L."/>
            <person name="Ma J."/>
        </authorList>
    </citation>
    <scope>NUCLEOTIDE SEQUENCE [LARGE SCALE GENOMIC DNA]</scope>
    <source>
        <strain evidence="3">NBRC 108730</strain>
    </source>
</reference>
<protein>
    <recommendedName>
        <fullName evidence="1">CSD domain-containing protein</fullName>
    </recommendedName>
</protein>
<evidence type="ECO:0000313" key="3">
    <source>
        <dbReference type="Proteomes" id="UP001157017"/>
    </source>
</evidence>
<organism evidence="2 3">
    <name type="scientific">Angustibacter aerolatus</name>
    <dbReference type="NCBI Taxonomy" id="1162965"/>
    <lineage>
        <taxon>Bacteria</taxon>
        <taxon>Bacillati</taxon>
        <taxon>Actinomycetota</taxon>
        <taxon>Actinomycetes</taxon>
        <taxon>Kineosporiales</taxon>
        <taxon>Kineosporiaceae</taxon>
    </lineage>
</organism>
<feature type="domain" description="CSD" evidence="1">
    <location>
        <begin position="5"/>
        <end position="73"/>
    </location>
</feature>
<dbReference type="InterPro" id="IPR012340">
    <property type="entry name" value="NA-bd_OB-fold"/>
</dbReference>
<dbReference type="Proteomes" id="UP001157017">
    <property type="component" value="Unassembled WGS sequence"/>
</dbReference>
<comment type="caution">
    <text evidence="2">The sequence shown here is derived from an EMBL/GenBank/DDBJ whole genome shotgun (WGS) entry which is preliminary data.</text>
</comment>
<accession>A0ABQ6JJE5</accession>
<name>A0ABQ6JJE5_9ACTN</name>
<dbReference type="PROSITE" id="PS51857">
    <property type="entry name" value="CSD_2"/>
    <property type="match status" value="1"/>
</dbReference>
<keyword evidence="3" id="KW-1185">Reference proteome</keyword>
<evidence type="ECO:0000313" key="2">
    <source>
        <dbReference type="EMBL" id="GMA88004.1"/>
    </source>
</evidence>
<dbReference type="Gene3D" id="2.40.50.140">
    <property type="entry name" value="Nucleic acid-binding proteins"/>
    <property type="match status" value="1"/>
</dbReference>
<dbReference type="InterPro" id="IPR002059">
    <property type="entry name" value="CSP_DNA-bd"/>
</dbReference>
<gene>
    <name evidence="2" type="ORF">GCM10025868_32540</name>
</gene>